<accession>A0ABY5VAT3</accession>
<gene>
    <name evidence="10" type="ORF">NQ519_07135</name>
</gene>
<dbReference type="InterPro" id="IPR037066">
    <property type="entry name" value="Plug_dom_sf"/>
</dbReference>
<dbReference type="Gene3D" id="2.40.170.20">
    <property type="entry name" value="TonB-dependent receptor, beta-barrel domain"/>
    <property type="match status" value="1"/>
</dbReference>
<proteinExistence type="inferred from homology"/>
<dbReference type="Gene3D" id="2.170.130.10">
    <property type="entry name" value="TonB-dependent receptor, plug domain"/>
    <property type="match status" value="1"/>
</dbReference>
<keyword evidence="5" id="KW-0732">Signal</keyword>
<reference evidence="10" key="1">
    <citation type="journal article" date="2022" name="Cell">
        <title>Design, construction, and in vivo augmentation of a complex gut microbiome.</title>
        <authorList>
            <person name="Cheng A.G."/>
            <person name="Ho P.Y."/>
            <person name="Aranda-Diaz A."/>
            <person name="Jain S."/>
            <person name="Yu F.B."/>
            <person name="Meng X."/>
            <person name="Wang M."/>
            <person name="Iakiviak M."/>
            <person name="Nagashima K."/>
            <person name="Zhao A."/>
            <person name="Murugkar P."/>
            <person name="Patil A."/>
            <person name="Atabakhsh K."/>
            <person name="Weakley A."/>
            <person name="Yan J."/>
            <person name="Brumbaugh A.R."/>
            <person name="Higginbottom S."/>
            <person name="Dimas A."/>
            <person name="Shiver A.L."/>
            <person name="Deutschbauer A."/>
            <person name="Neff N."/>
            <person name="Sonnenburg J.L."/>
            <person name="Huang K.C."/>
            <person name="Fischbach M.A."/>
        </authorList>
    </citation>
    <scope>NUCLEOTIDE SEQUENCE</scope>
    <source>
        <strain evidence="10">JC50</strain>
    </source>
</reference>
<evidence type="ECO:0000256" key="1">
    <source>
        <dbReference type="ARBA" id="ARBA00004571"/>
    </source>
</evidence>
<evidence type="ECO:0000256" key="7">
    <source>
        <dbReference type="ARBA" id="ARBA00023237"/>
    </source>
</evidence>
<evidence type="ECO:0000256" key="6">
    <source>
        <dbReference type="ARBA" id="ARBA00023136"/>
    </source>
</evidence>
<dbReference type="NCBIfam" id="TIGR04056">
    <property type="entry name" value="OMP_RagA_SusC"/>
    <property type="match status" value="1"/>
</dbReference>
<dbReference type="InterPro" id="IPR012910">
    <property type="entry name" value="Plug_dom"/>
</dbReference>
<dbReference type="SUPFAM" id="SSF49464">
    <property type="entry name" value="Carboxypeptidase regulatory domain-like"/>
    <property type="match status" value="1"/>
</dbReference>
<evidence type="ECO:0000256" key="2">
    <source>
        <dbReference type="ARBA" id="ARBA00022448"/>
    </source>
</evidence>
<dbReference type="InterPro" id="IPR008969">
    <property type="entry name" value="CarboxyPept-like_regulatory"/>
</dbReference>
<dbReference type="Proteomes" id="UP001058267">
    <property type="component" value="Chromosome"/>
</dbReference>
<dbReference type="PROSITE" id="PS52016">
    <property type="entry name" value="TONB_DEPENDENT_REC_3"/>
    <property type="match status" value="1"/>
</dbReference>
<dbReference type="InterPro" id="IPR023997">
    <property type="entry name" value="TonB-dep_OMP_SusC/RagA_CS"/>
</dbReference>
<keyword evidence="10" id="KW-0675">Receptor</keyword>
<evidence type="ECO:0000259" key="9">
    <source>
        <dbReference type="Pfam" id="PF07715"/>
    </source>
</evidence>
<keyword evidence="11" id="KW-1185">Reference proteome</keyword>
<dbReference type="NCBIfam" id="TIGR04057">
    <property type="entry name" value="SusC_RagA_signa"/>
    <property type="match status" value="1"/>
</dbReference>
<dbReference type="SUPFAM" id="SSF56935">
    <property type="entry name" value="Porins"/>
    <property type="match status" value="1"/>
</dbReference>
<feature type="domain" description="TonB-dependent receptor plug" evidence="9">
    <location>
        <begin position="123"/>
        <end position="230"/>
    </location>
</feature>
<evidence type="ECO:0000256" key="8">
    <source>
        <dbReference type="PROSITE-ProRule" id="PRU01360"/>
    </source>
</evidence>
<comment type="subcellular location">
    <subcellularLocation>
        <location evidence="1 8">Cell outer membrane</location>
        <topology evidence="1 8">Multi-pass membrane protein</topology>
    </subcellularLocation>
</comment>
<dbReference type="EMBL" id="CP102252">
    <property type="protein sequence ID" value="UWN66601.1"/>
    <property type="molecule type" value="Genomic_DNA"/>
</dbReference>
<evidence type="ECO:0000256" key="5">
    <source>
        <dbReference type="ARBA" id="ARBA00022729"/>
    </source>
</evidence>
<evidence type="ECO:0000313" key="10">
    <source>
        <dbReference type="EMBL" id="UWN66601.1"/>
    </source>
</evidence>
<dbReference type="PANTHER" id="PTHR30069:SF29">
    <property type="entry name" value="HEMOGLOBIN AND HEMOGLOBIN-HAPTOGLOBIN-BINDING PROTEIN 1-RELATED"/>
    <property type="match status" value="1"/>
</dbReference>
<keyword evidence="7 8" id="KW-0998">Cell outer membrane</keyword>
<evidence type="ECO:0000256" key="3">
    <source>
        <dbReference type="ARBA" id="ARBA00022452"/>
    </source>
</evidence>
<dbReference type="InterPro" id="IPR039426">
    <property type="entry name" value="TonB-dep_rcpt-like"/>
</dbReference>
<dbReference type="Pfam" id="PF13715">
    <property type="entry name" value="CarbopepD_reg_2"/>
    <property type="match status" value="1"/>
</dbReference>
<dbReference type="Gene3D" id="2.60.40.1120">
    <property type="entry name" value="Carboxypeptidase-like, regulatory domain"/>
    <property type="match status" value="1"/>
</dbReference>
<dbReference type="InterPro" id="IPR023996">
    <property type="entry name" value="TonB-dep_OMP_SusC/RagA"/>
</dbReference>
<organism evidence="10 11">
    <name type="scientific">Alistipes senegalensis JC50</name>
    <dbReference type="NCBI Taxonomy" id="1033732"/>
    <lineage>
        <taxon>Bacteria</taxon>
        <taxon>Pseudomonadati</taxon>
        <taxon>Bacteroidota</taxon>
        <taxon>Bacteroidia</taxon>
        <taxon>Bacteroidales</taxon>
        <taxon>Rikenellaceae</taxon>
        <taxon>Alistipes</taxon>
    </lineage>
</organism>
<comment type="similarity">
    <text evidence="8">Belongs to the TonB-dependent receptor family.</text>
</comment>
<keyword evidence="6 8" id="KW-0472">Membrane</keyword>
<evidence type="ECO:0000313" key="11">
    <source>
        <dbReference type="Proteomes" id="UP001058267"/>
    </source>
</evidence>
<name>A0ABY5VAT3_9BACT</name>
<dbReference type="PANTHER" id="PTHR30069">
    <property type="entry name" value="TONB-DEPENDENT OUTER MEMBRANE RECEPTOR"/>
    <property type="match status" value="1"/>
</dbReference>
<sequence>MLKLLRSGITFLIPVLFSFFCVGPVFSQNRPLTVKGVVRDANGMEMAGVTVLLKNSSVGTVTDSGGAFTISVPGRESVLVFSFMGYKPEEVPVGTHLALEVTLREEASAIEDVVVVGYGVQKKVSVTGSVSSVSASDIKKSTSASLSSALAGRISGLASTQSTGGQPGADDAVLYLRGAGTTNVTSPLILIDGVPRDNIRTIDPNEVESISVLKDASATAVFGVRGANGVILITTRRGQEGKAKLSINATQSFATFAKRPERLHSLDYLRMRNEALTNDGKAGIDPELFAMYENPLKGLDPNDPDYAAKAANRRYLYPDIDQYRAMFKQFAPQTTVNANVSGGTKRLSYFVNVGYTYQGGHLKTEPKSKLGYDASMRMNRWSFRSNLDYKLTESLKASLNLGTYIETVGMPSYSVAGFGDPQTMTGAMFWYSSLMLPLSPGPLTLPDHGVGIPGGGFLGAYSPVTGGTYLAVSGYEYANGFGYHNRVNANLNSTFALEWDLGRLVTKGLVLRGMISYDAVSQTSTEGVKRSKNYALQVGSDGESFNYINNFTDDINMIVYKGAGTSYKINMQAILSYNRTFGRHTVGATFVAQRDHWESGGGEMPYNVVGIAARATYDYDNRYFAEFNLGYNGSEQFSPAKRFGVFPAVSVGWVVSNESWLKDNNVLTNLKLRASYGKVGNDQMNAARFMYLDQISVAGGGYLPSLGLGQRINEAIVGNTGITWETASKYNVGVDVGLFRDLSLSVDLFREDRNDILTQRNTIPAFQGITAAQLPRVNMGEVENKGIEFEVSYNKQITKDLHLSISGNFGLNRNEVKFADEIPLGEGYAYQYRKTGYSLGQEFGYLIDRSNNGGYWTKETLASTDLVYDFGTPRPGDFVYRDLNGDGHINERDMAPVGNGTVPRRTYGLSLGLSWKGLDFSVFFQGLGGFHSVYLGNMVTETALEGSYFNWHRHAWTEERWKNGDKITYPALGTSNNTNHQRNDFFIQDKTFLRLKNMEIGYTIPAHLLRRAGITNLRIFLSGQNLVTWSRLLADHLDPEPLNPMHYPLTRMFNIGVNLSF</sequence>
<keyword evidence="3 8" id="KW-1134">Transmembrane beta strand</keyword>
<dbReference type="Pfam" id="PF07715">
    <property type="entry name" value="Plug"/>
    <property type="match status" value="1"/>
</dbReference>
<keyword evidence="2 8" id="KW-0813">Transport</keyword>
<keyword evidence="4 8" id="KW-0812">Transmembrane</keyword>
<dbReference type="RefSeq" id="WP_147513238.1">
    <property type="nucleotide sequence ID" value="NZ_CP102252.1"/>
</dbReference>
<dbReference type="InterPro" id="IPR036942">
    <property type="entry name" value="Beta-barrel_TonB_sf"/>
</dbReference>
<evidence type="ECO:0000256" key="4">
    <source>
        <dbReference type="ARBA" id="ARBA00022692"/>
    </source>
</evidence>
<protein>
    <submittedName>
        <fullName evidence="10">TonB-dependent receptor</fullName>
    </submittedName>
</protein>